<evidence type="ECO:0008006" key="5">
    <source>
        <dbReference type="Google" id="ProtNLM"/>
    </source>
</evidence>
<dbReference type="RefSeq" id="WP_068811752.1">
    <property type="nucleotide sequence ID" value="NZ_BMIY01000008.1"/>
</dbReference>
<keyword evidence="2" id="KW-0732">Signal</keyword>
<evidence type="ECO:0000313" key="4">
    <source>
        <dbReference type="Proteomes" id="UP000627715"/>
    </source>
</evidence>
<evidence type="ECO:0000256" key="1">
    <source>
        <dbReference type="SAM" id="Coils"/>
    </source>
</evidence>
<dbReference type="OrthoDB" id="7094342at2"/>
<dbReference type="AlphaFoldDB" id="A0A916QLP0"/>
<proteinExistence type="predicted"/>
<comment type="caution">
    <text evidence="3">The sequence shown here is derived from an EMBL/GenBank/DDBJ whole genome shotgun (WGS) entry which is preliminary data.</text>
</comment>
<evidence type="ECO:0000256" key="2">
    <source>
        <dbReference type="SAM" id="SignalP"/>
    </source>
</evidence>
<dbReference type="Proteomes" id="UP000627715">
    <property type="component" value="Unassembled WGS sequence"/>
</dbReference>
<protein>
    <recommendedName>
        <fullName evidence="5">EF-hand domain-containing protein</fullName>
    </recommendedName>
</protein>
<gene>
    <name evidence="3" type="ORF">GCM10011403_20630</name>
</gene>
<evidence type="ECO:0000313" key="3">
    <source>
        <dbReference type="EMBL" id="GFZ77462.1"/>
    </source>
</evidence>
<feature type="chain" id="PRO_5036700821" description="EF-hand domain-containing protein" evidence="2">
    <location>
        <begin position="30"/>
        <end position="823"/>
    </location>
</feature>
<reference evidence="3" key="2">
    <citation type="submission" date="2020-09" db="EMBL/GenBank/DDBJ databases">
        <authorList>
            <person name="Sun Q."/>
            <person name="Zhou Y."/>
        </authorList>
    </citation>
    <scope>NUCLEOTIDE SEQUENCE</scope>
    <source>
        <strain evidence="3">CGMCC 1.15425</strain>
    </source>
</reference>
<keyword evidence="4" id="KW-1185">Reference proteome</keyword>
<name>A0A916QLP0_9GAMM</name>
<feature type="signal peptide" evidence="2">
    <location>
        <begin position="1"/>
        <end position="29"/>
    </location>
</feature>
<reference evidence="3" key="1">
    <citation type="journal article" date="2014" name="Int. J. Syst. Evol. Microbiol.">
        <title>Complete genome sequence of Corynebacterium casei LMG S-19264T (=DSM 44701T), isolated from a smear-ripened cheese.</title>
        <authorList>
            <consortium name="US DOE Joint Genome Institute (JGI-PGF)"/>
            <person name="Walter F."/>
            <person name="Albersmeier A."/>
            <person name="Kalinowski J."/>
            <person name="Ruckert C."/>
        </authorList>
    </citation>
    <scope>NUCLEOTIDE SEQUENCE</scope>
    <source>
        <strain evidence="3">CGMCC 1.15425</strain>
    </source>
</reference>
<feature type="coiled-coil region" evidence="1">
    <location>
        <begin position="285"/>
        <end position="312"/>
    </location>
</feature>
<sequence>MIPPRFKKSHLSKLILTGLISSLASSAYAGDFVLQNNQISWVSSGTSINTSTATIASTGVADTINLLKGNDASALPKVSFTLEDLADTTGIYFIRLFMQIADQSNNNQLEMRLGVVEVAVNAGDITSTQIITNQADPNYASVHVYAQKESDSATLNLDAEFSTRADMVTGGGNDVTINVDNVISALSGNNSLFDGIIERFAATGTFDYIIGVKDDSINGGRIGTNDGGAFTVSPVAVPNFDLNADFDVDFAGATYIKGTLAIVNTLPTPPNTGGGSTTPDPGENVAVSQDEIDALDNQADELDSTVDEEINRGQISQTTITQTATATTTAQSQVNTVVSQLNNGSNVSTDNVINVLTTSTKVVSTGARVVSAGSTDTAGLNTQTTQLVNASTDVIEQLANNATNGLTILAPGQQSEIQLSVNSLLTSTVDLTRVTQSVNDHINMADSVTRMINATSYLGIAQDVNQVNSVARGLQQNTARRVLGIDEAPDDNLLKTMLQVTNQAKLLLDGTPDTSRVNQPSLSEVANQVKSRLQLTNPGLSGPSLDSLVNNLSRSSQLTQSITQQIPLNSMLSSLAASTTGNASDGSGTADITTGNLSIGLQELMFSGRPTRLKQIPPGMTPGTFSEPNGDVTIFTADGAAVTISPAPANPVQFNTSVNNLGFIPNIKNGEVNVPIDNDARFSGAFTFEPVNVPTGFIPIATSVLIGPTGSPASPNSSYQINYPNGSSQRIQPSIADSNVFKSLDNLGLNPSADRNSGTMSVGGSTVRPDYFVQALNSTDRAFLDQNADASGVAYRQLDANGDGVTDYEVLSASGKQIVYGVP</sequence>
<dbReference type="EMBL" id="BMIY01000008">
    <property type="protein sequence ID" value="GFZ77462.1"/>
    <property type="molecule type" value="Genomic_DNA"/>
</dbReference>
<accession>A0A916QLP0</accession>
<organism evidence="3 4">
    <name type="scientific">Pseudohongiella nitratireducens</name>
    <dbReference type="NCBI Taxonomy" id="1768907"/>
    <lineage>
        <taxon>Bacteria</taxon>
        <taxon>Pseudomonadati</taxon>
        <taxon>Pseudomonadota</taxon>
        <taxon>Gammaproteobacteria</taxon>
        <taxon>Pseudomonadales</taxon>
        <taxon>Pseudohongiellaceae</taxon>
        <taxon>Pseudohongiella</taxon>
    </lineage>
</organism>
<keyword evidence="1" id="KW-0175">Coiled coil</keyword>